<reference evidence="2 3" key="1">
    <citation type="submission" date="2018-03" db="EMBL/GenBank/DDBJ databases">
        <title>Marinobacter brunus sp. nov., a marine bacterium of Gamma-proteobacteria isolated from the surface seawater of the South China Sea.</title>
        <authorList>
            <person name="Cheng H."/>
            <person name="Wu Y.-H."/>
            <person name="Xamxidin M."/>
            <person name="Xu X.-W."/>
        </authorList>
    </citation>
    <scope>NUCLEOTIDE SEQUENCE [LARGE SCALE GENOMIC DNA]</scope>
    <source>
        <strain evidence="2 3">NH169-3</strain>
    </source>
</reference>
<dbReference type="PANTHER" id="PTHR37308">
    <property type="entry name" value="INTEGRAL MEMBRANE PROTEIN"/>
    <property type="match status" value="1"/>
</dbReference>
<sequence>MGAADIVPGVSGGTIAFITGIYFRLLEAISAAPQAFFRSLLKGDAGGFWRAIDGRFLLALLAGIVTSIASLASLITWLLAVYPVLIWSFFFGLILASVWHIGQQIRRPVPVLLAPFLAGALFAWWVTTLPGSELAPSAFAFAGAGALAICAMILPGISGSFLLLIMGMYAPVLSAIKGFDLIPLALFAAGCLVGLLSVARLITLAFRHFHDTVLAVMTGFMVGALSKVWPWQQTLSWRTNSAGEQVPLAQVPVMPDTWLSLHGQDPQVVYALLMVAAGLALVLGLEVIGQRVGKERCGSR</sequence>
<dbReference type="Proteomes" id="UP000239866">
    <property type="component" value="Unassembled WGS sequence"/>
</dbReference>
<keyword evidence="3" id="KW-1185">Reference proteome</keyword>
<accession>A0A2T1K5S4</accession>
<feature type="transmembrane region" description="Helical" evidence="1">
    <location>
        <begin position="56"/>
        <end position="78"/>
    </location>
</feature>
<dbReference type="PANTHER" id="PTHR37308:SF1">
    <property type="entry name" value="POLYPRENYL-PHOSPHATE TRANSPORTER"/>
    <property type="match status" value="1"/>
</dbReference>
<dbReference type="InterPro" id="IPR007163">
    <property type="entry name" value="VCA0040-like"/>
</dbReference>
<dbReference type="Pfam" id="PF04018">
    <property type="entry name" value="VCA0040-like"/>
    <property type="match status" value="1"/>
</dbReference>
<proteinExistence type="predicted"/>
<feature type="transmembrane region" description="Helical" evidence="1">
    <location>
        <begin position="268"/>
        <end position="288"/>
    </location>
</feature>
<keyword evidence="1" id="KW-0472">Membrane</keyword>
<keyword evidence="1" id="KW-0812">Transmembrane</keyword>
<gene>
    <name evidence="2" type="ORF">C7H09_15090</name>
</gene>
<feature type="transmembrane region" description="Helical" evidence="1">
    <location>
        <begin position="134"/>
        <end position="154"/>
    </location>
</feature>
<feature type="transmembrane region" description="Helical" evidence="1">
    <location>
        <begin position="84"/>
        <end position="102"/>
    </location>
</feature>
<dbReference type="EMBL" id="PXNP01000103">
    <property type="protein sequence ID" value="PSF05447.1"/>
    <property type="molecule type" value="Genomic_DNA"/>
</dbReference>
<dbReference type="OrthoDB" id="9793746at2"/>
<evidence type="ECO:0000313" key="2">
    <source>
        <dbReference type="EMBL" id="PSF05447.1"/>
    </source>
</evidence>
<organism evidence="2 3">
    <name type="scientific">Marinobacter fuscus</name>
    <dbReference type="NCBI Taxonomy" id="2109942"/>
    <lineage>
        <taxon>Bacteria</taxon>
        <taxon>Pseudomonadati</taxon>
        <taxon>Pseudomonadota</taxon>
        <taxon>Gammaproteobacteria</taxon>
        <taxon>Pseudomonadales</taxon>
        <taxon>Marinobacteraceae</taxon>
        <taxon>Marinobacter</taxon>
    </lineage>
</organism>
<keyword evidence="1" id="KW-1133">Transmembrane helix</keyword>
<evidence type="ECO:0000256" key="1">
    <source>
        <dbReference type="SAM" id="Phobius"/>
    </source>
</evidence>
<feature type="transmembrane region" description="Helical" evidence="1">
    <location>
        <begin position="185"/>
        <end position="206"/>
    </location>
</feature>
<protein>
    <submittedName>
        <fullName evidence="2">DUF368 domain-containing protein</fullName>
    </submittedName>
</protein>
<comment type="caution">
    <text evidence="2">The sequence shown here is derived from an EMBL/GenBank/DDBJ whole genome shotgun (WGS) entry which is preliminary data.</text>
</comment>
<dbReference type="AlphaFoldDB" id="A0A2T1K5S4"/>
<feature type="transmembrane region" description="Helical" evidence="1">
    <location>
        <begin position="6"/>
        <end position="26"/>
    </location>
</feature>
<feature type="transmembrane region" description="Helical" evidence="1">
    <location>
        <begin position="109"/>
        <end position="128"/>
    </location>
</feature>
<name>A0A2T1K5S4_9GAMM</name>
<evidence type="ECO:0000313" key="3">
    <source>
        <dbReference type="Proteomes" id="UP000239866"/>
    </source>
</evidence>